<feature type="transmembrane region" description="Helical" evidence="2">
    <location>
        <begin position="63"/>
        <end position="84"/>
    </location>
</feature>
<keyword evidence="2" id="KW-1133">Transmembrane helix</keyword>
<keyword evidence="2" id="KW-0812">Transmembrane</keyword>
<feature type="transmembrane region" description="Helical" evidence="2">
    <location>
        <begin position="132"/>
        <end position="151"/>
    </location>
</feature>
<name>A0ABQ3F585_9ACTN</name>
<evidence type="ECO:0000313" key="3">
    <source>
        <dbReference type="EMBL" id="GHB84598.1"/>
    </source>
</evidence>
<evidence type="ECO:0000313" key="4">
    <source>
        <dbReference type="Proteomes" id="UP000642673"/>
    </source>
</evidence>
<feature type="region of interest" description="Disordered" evidence="1">
    <location>
        <begin position="1"/>
        <end position="22"/>
    </location>
</feature>
<sequence>MNDQPSSNNPTPDAPPERGGASFASAKQTVENVFWVIGIGSALNGFVKSSGGLVEFLMGVGNFGFACYVAAFAAIPIMMGWAKFLDCRRRDMSDSAFFAMMAAMILIIGWLINRALFGPGANDDLDTFGRTFTALIGVLVLILPIGMLVYVKHTTPRPRP</sequence>
<keyword evidence="4" id="KW-1185">Reference proteome</keyword>
<dbReference type="Proteomes" id="UP000642673">
    <property type="component" value="Unassembled WGS sequence"/>
</dbReference>
<comment type="caution">
    <text evidence="3">The sequence shown here is derived from an EMBL/GenBank/DDBJ whole genome shotgun (WGS) entry which is preliminary data.</text>
</comment>
<organism evidence="3 4">
    <name type="scientific">Streptomyces cirratus</name>
    <dbReference type="NCBI Taxonomy" id="68187"/>
    <lineage>
        <taxon>Bacteria</taxon>
        <taxon>Bacillati</taxon>
        <taxon>Actinomycetota</taxon>
        <taxon>Actinomycetes</taxon>
        <taxon>Kitasatosporales</taxon>
        <taxon>Streptomycetaceae</taxon>
        <taxon>Streptomyces</taxon>
    </lineage>
</organism>
<feature type="transmembrane region" description="Helical" evidence="2">
    <location>
        <begin position="96"/>
        <end position="112"/>
    </location>
</feature>
<keyword evidence="2" id="KW-0472">Membrane</keyword>
<gene>
    <name evidence="3" type="ORF">GCM10010347_64440</name>
</gene>
<evidence type="ECO:0000256" key="1">
    <source>
        <dbReference type="SAM" id="MobiDB-lite"/>
    </source>
</evidence>
<proteinExistence type="predicted"/>
<dbReference type="RefSeq" id="WP_190187770.1">
    <property type="nucleotide sequence ID" value="NZ_BMVP01000026.1"/>
</dbReference>
<feature type="compositionally biased region" description="Polar residues" evidence="1">
    <location>
        <begin position="1"/>
        <end position="11"/>
    </location>
</feature>
<dbReference type="EMBL" id="BMVP01000026">
    <property type="protein sequence ID" value="GHB84598.1"/>
    <property type="molecule type" value="Genomic_DNA"/>
</dbReference>
<accession>A0ABQ3F585</accession>
<reference evidence="4" key="1">
    <citation type="journal article" date="2019" name="Int. J. Syst. Evol. Microbiol.">
        <title>The Global Catalogue of Microorganisms (GCM) 10K type strain sequencing project: providing services to taxonomists for standard genome sequencing and annotation.</title>
        <authorList>
            <consortium name="The Broad Institute Genomics Platform"/>
            <consortium name="The Broad Institute Genome Sequencing Center for Infectious Disease"/>
            <person name="Wu L."/>
            <person name="Ma J."/>
        </authorList>
    </citation>
    <scope>NUCLEOTIDE SEQUENCE [LARGE SCALE GENOMIC DNA]</scope>
    <source>
        <strain evidence="4">JCM 4738</strain>
    </source>
</reference>
<protein>
    <recommendedName>
        <fullName evidence="5">Integral membrane protein</fullName>
    </recommendedName>
</protein>
<evidence type="ECO:0000256" key="2">
    <source>
        <dbReference type="SAM" id="Phobius"/>
    </source>
</evidence>
<evidence type="ECO:0008006" key="5">
    <source>
        <dbReference type="Google" id="ProtNLM"/>
    </source>
</evidence>